<accession>A0ABY9DNH9</accession>
<feature type="transmembrane region" description="Helical" evidence="6">
    <location>
        <begin position="233"/>
        <end position="254"/>
    </location>
</feature>
<gene>
    <name evidence="7" type="ORF">VitviT2T_026015</name>
</gene>
<evidence type="ECO:0000256" key="1">
    <source>
        <dbReference type="ARBA" id="ARBA00004141"/>
    </source>
</evidence>
<feature type="transmembrane region" description="Helical" evidence="6">
    <location>
        <begin position="207"/>
        <end position="227"/>
    </location>
</feature>
<comment type="subcellular location">
    <subcellularLocation>
        <location evidence="1">Membrane</location>
        <topology evidence="1">Multi-pass membrane protein</topology>
    </subcellularLocation>
</comment>
<dbReference type="Proteomes" id="UP001227230">
    <property type="component" value="Chromosome 17"/>
</dbReference>
<keyword evidence="8" id="KW-1185">Reference proteome</keyword>
<organism evidence="7 8">
    <name type="scientific">Vitis vinifera</name>
    <name type="common">Grape</name>
    <dbReference type="NCBI Taxonomy" id="29760"/>
    <lineage>
        <taxon>Eukaryota</taxon>
        <taxon>Viridiplantae</taxon>
        <taxon>Streptophyta</taxon>
        <taxon>Embryophyta</taxon>
        <taxon>Tracheophyta</taxon>
        <taxon>Spermatophyta</taxon>
        <taxon>Magnoliopsida</taxon>
        <taxon>eudicotyledons</taxon>
        <taxon>Gunneridae</taxon>
        <taxon>Pentapetalae</taxon>
        <taxon>rosids</taxon>
        <taxon>Vitales</taxon>
        <taxon>Vitaceae</taxon>
        <taxon>Viteae</taxon>
        <taxon>Vitis</taxon>
    </lineage>
</organism>
<sequence>MNQVDIVASLQTSYFTSEVAPFGDSLVVLAYILGEEDGEKEFSCKPPAAKRLHHHHLTANAVQLGIKLGCGIHFIADSVQLGTKFSCNVYSSMPCVASSMGFITLPTTLSRTKLSWQMVDSCLNGANGVNHGFRFVVGMGEMEFIRCNHSMYSNATTSFSILEASRIHEFGRLSITTSAARVVYVLSRDGRIPFSSIWRKVHLKKKVPSNAVWLCAVICILLGFSILKVNVVFTAITSICTIGWVGGYAVPIFARMTAGGNDELRVKENELEKEIERAKLSSNDAGGEAPLSSPERQATIEALSLSFSSDDLCSICLDRGEP</sequence>
<dbReference type="InterPro" id="IPR002293">
    <property type="entry name" value="AA/rel_permease1"/>
</dbReference>
<evidence type="ECO:0000256" key="4">
    <source>
        <dbReference type="ARBA" id="ARBA00022989"/>
    </source>
</evidence>
<name>A0ABY9DNH9_VITVI</name>
<evidence type="ECO:0000256" key="2">
    <source>
        <dbReference type="ARBA" id="ARBA00022448"/>
    </source>
</evidence>
<dbReference type="EMBL" id="CP126664">
    <property type="protein sequence ID" value="WKA08279.1"/>
    <property type="molecule type" value="Genomic_DNA"/>
</dbReference>
<keyword evidence="4 6" id="KW-1133">Transmembrane helix</keyword>
<evidence type="ECO:0000256" key="3">
    <source>
        <dbReference type="ARBA" id="ARBA00022692"/>
    </source>
</evidence>
<evidence type="ECO:0000256" key="5">
    <source>
        <dbReference type="ARBA" id="ARBA00023136"/>
    </source>
</evidence>
<keyword evidence="2" id="KW-0813">Transport</keyword>
<keyword evidence="3 6" id="KW-0812">Transmembrane</keyword>
<dbReference type="Gene3D" id="1.20.1740.10">
    <property type="entry name" value="Amino acid/polyamine transporter I"/>
    <property type="match status" value="1"/>
</dbReference>
<evidence type="ECO:0000256" key="6">
    <source>
        <dbReference type="SAM" id="Phobius"/>
    </source>
</evidence>
<evidence type="ECO:0000313" key="8">
    <source>
        <dbReference type="Proteomes" id="UP001227230"/>
    </source>
</evidence>
<reference evidence="7 8" key="1">
    <citation type="journal article" date="2023" name="Hortic Res">
        <title>The complete reference genome for grapevine (Vitis vinifera L.) genetics and breeding.</title>
        <authorList>
            <person name="Shi X."/>
            <person name="Cao S."/>
            <person name="Wang X."/>
            <person name="Huang S."/>
            <person name="Wang Y."/>
            <person name="Liu Z."/>
            <person name="Liu W."/>
            <person name="Leng X."/>
            <person name="Peng Y."/>
            <person name="Wang N."/>
            <person name="Wang Y."/>
            <person name="Ma Z."/>
            <person name="Xu X."/>
            <person name="Zhang F."/>
            <person name="Xue H."/>
            <person name="Zhong H."/>
            <person name="Wang Y."/>
            <person name="Zhang K."/>
            <person name="Velt A."/>
            <person name="Avia K."/>
            <person name="Holtgrawe D."/>
            <person name="Grimplet J."/>
            <person name="Matus J.T."/>
            <person name="Ware D."/>
            <person name="Wu X."/>
            <person name="Wang H."/>
            <person name="Liu C."/>
            <person name="Fang Y."/>
            <person name="Rustenholz C."/>
            <person name="Cheng Z."/>
            <person name="Xiao H."/>
            <person name="Zhou Y."/>
        </authorList>
    </citation>
    <scope>NUCLEOTIDE SEQUENCE [LARGE SCALE GENOMIC DNA]</scope>
    <source>
        <strain evidence="8">cv. Pinot noir / PN40024</strain>
        <tissue evidence="7">Leaf</tissue>
    </source>
</reference>
<keyword evidence="5 6" id="KW-0472">Membrane</keyword>
<proteinExistence type="predicted"/>
<dbReference type="PANTHER" id="PTHR45649:SF26">
    <property type="entry name" value="OS04G0435100 PROTEIN"/>
    <property type="match status" value="1"/>
</dbReference>
<dbReference type="Pfam" id="PF13520">
    <property type="entry name" value="AA_permease_2"/>
    <property type="match status" value="1"/>
</dbReference>
<dbReference type="PANTHER" id="PTHR45649">
    <property type="entry name" value="AMINO-ACID PERMEASE BAT1"/>
    <property type="match status" value="1"/>
</dbReference>
<evidence type="ECO:0000313" key="7">
    <source>
        <dbReference type="EMBL" id="WKA08279.1"/>
    </source>
</evidence>
<protein>
    <submittedName>
        <fullName evidence="7">Uncharacterized protein</fullName>
    </submittedName>
</protein>